<evidence type="ECO:0000256" key="4">
    <source>
        <dbReference type="ARBA" id="ARBA00023242"/>
    </source>
</evidence>
<keyword evidence="8" id="KW-1185">Reference proteome</keyword>
<feature type="compositionally biased region" description="Basic and acidic residues" evidence="5">
    <location>
        <begin position="282"/>
        <end position="296"/>
    </location>
</feature>
<dbReference type="Pfam" id="PF02042">
    <property type="entry name" value="RWP-RK"/>
    <property type="match status" value="1"/>
</dbReference>
<organism evidence="8">
    <name type="scientific">Naegleria gruberi</name>
    <name type="common">Amoeba</name>
    <dbReference type="NCBI Taxonomy" id="5762"/>
    <lineage>
        <taxon>Eukaryota</taxon>
        <taxon>Discoba</taxon>
        <taxon>Heterolobosea</taxon>
        <taxon>Tetramitia</taxon>
        <taxon>Eutetramitia</taxon>
        <taxon>Vahlkampfiidae</taxon>
        <taxon>Naegleria</taxon>
    </lineage>
</organism>
<keyword evidence="3" id="KW-0804">Transcription</keyword>
<proteinExistence type="predicted"/>
<dbReference type="AlphaFoldDB" id="D2VJE9"/>
<evidence type="ECO:0000256" key="2">
    <source>
        <dbReference type="ARBA" id="ARBA00023125"/>
    </source>
</evidence>
<keyword evidence="2" id="KW-0238">DNA-binding</keyword>
<feature type="region of interest" description="Disordered" evidence="5">
    <location>
        <begin position="844"/>
        <end position="905"/>
    </location>
</feature>
<feature type="compositionally biased region" description="Low complexity" evidence="5">
    <location>
        <begin position="388"/>
        <end position="400"/>
    </location>
</feature>
<dbReference type="EMBL" id="GG738876">
    <property type="protein sequence ID" value="EFC42930.1"/>
    <property type="molecule type" value="Genomic_DNA"/>
</dbReference>
<feature type="compositionally biased region" description="Polar residues" evidence="5">
    <location>
        <begin position="259"/>
        <end position="274"/>
    </location>
</feature>
<feature type="region of interest" description="Disordered" evidence="5">
    <location>
        <begin position="519"/>
        <end position="544"/>
    </location>
</feature>
<feature type="compositionally biased region" description="Polar residues" evidence="5">
    <location>
        <begin position="693"/>
        <end position="705"/>
    </location>
</feature>
<keyword evidence="1" id="KW-0805">Transcription regulation</keyword>
<dbReference type="OrthoDB" id="10614521at2759"/>
<evidence type="ECO:0000313" key="8">
    <source>
        <dbReference type="Proteomes" id="UP000006671"/>
    </source>
</evidence>
<feature type="domain" description="RWP-RK" evidence="6">
    <location>
        <begin position="574"/>
        <end position="618"/>
    </location>
</feature>
<reference evidence="7 8" key="1">
    <citation type="journal article" date="2010" name="Cell">
        <title>The genome of Naegleria gruberi illuminates early eukaryotic versatility.</title>
        <authorList>
            <person name="Fritz-Laylin L.K."/>
            <person name="Prochnik S.E."/>
            <person name="Ginger M.L."/>
            <person name="Dacks J.B."/>
            <person name="Carpenter M.L."/>
            <person name="Field M.C."/>
            <person name="Kuo A."/>
            <person name="Paredez A."/>
            <person name="Chapman J."/>
            <person name="Pham J."/>
            <person name="Shu S."/>
            <person name="Neupane R."/>
            <person name="Cipriano M."/>
            <person name="Mancuso J."/>
            <person name="Tu H."/>
            <person name="Salamov A."/>
            <person name="Lindquist E."/>
            <person name="Shapiro H."/>
            <person name="Lucas S."/>
            <person name="Grigoriev I.V."/>
            <person name="Cande W.Z."/>
            <person name="Fulton C."/>
            <person name="Rokhsar D.S."/>
            <person name="Dawson S.C."/>
        </authorList>
    </citation>
    <scope>NUCLEOTIDE SEQUENCE [LARGE SCALE GENOMIC DNA]</scope>
    <source>
        <strain evidence="7 8">NEG-M</strain>
    </source>
</reference>
<feature type="compositionally biased region" description="Polar residues" evidence="5">
    <location>
        <begin position="184"/>
        <end position="208"/>
    </location>
</feature>
<name>D2VJE9_NAEGR</name>
<feature type="compositionally biased region" description="Low complexity" evidence="5">
    <location>
        <begin position="337"/>
        <end position="359"/>
    </location>
</feature>
<feature type="region of interest" description="Disordered" evidence="5">
    <location>
        <begin position="633"/>
        <end position="705"/>
    </location>
</feature>
<evidence type="ECO:0000256" key="5">
    <source>
        <dbReference type="SAM" id="MobiDB-lite"/>
    </source>
</evidence>
<feature type="compositionally biased region" description="Low complexity" evidence="5">
    <location>
        <begin position="669"/>
        <end position="683"/>
    </location>
</feature>
<dbReference type="InParanoid" id="D2VJE9"/>
<keyword evidence="4" id="KW-0539">Nucleus</keyword>
<protein>
    <recommendedName>
        <fullName evidence="6">RWP-RK domain-containing protein</fullName>
    </recommendedName>
</protein>
<evidence type="ECO:0000259" key="6">
    <source>
        <dbReference type="Pfam" id="PF02042"/>
    </source>
</evidence>
<evidence type="ECO:0000256" key="1">
    <source>
        <dbReference type="ARBA" id="ARBA00023015"/>
    </source>
</evidence>
<dbReference type="KEGG" id="ngr:NAEGRDRAFT_58387"/>
<feature type="region of interest" description="Disordered" evidence="5">
    <location>
        <begin position="376"/>
        <end position="403"/>
    </location>
</feature>
<gene>
    <name evidence="7" type="ORF">NAEGRDRAFT_58387</name>
</gene>
<feature type="compositionally biased region" description="Polar residues" evidence="5">
    <location>
        <begin position="893"/>
        <end position="903"/>
    </location>
</feature>
<dbReference type="RefSeq" id="XP_002675674.1">
    <property type="nucleotide sequence ID" value="XM_002675628.1"/>
</dbReference>
<feature type="region of interest" description="Disordered" evidence="5">
    <location>
        <begin position="230"/>
        <end position="359"/>
    </location>
</feature>
<dbReference type="GeneID" id="8853004"/>
<feature type="compositionally biased region" description="Polar residues" evidence="5">
    <location>
        <begin position="297"/>
        <end position="315"/>
    </location>
</feature>
<accession>D2VJE9</accession>
<feature type="compositionally biased region" description="Low complexity" evidence="5">
    <location>
        <begin position="857"/>
        <end position="869"/>
    </location>
</feature>
<sequence length="930" mass="103057">MSLKEPMTSCVPDALQSVLPSSHQHKAGDGMICNRNDIVPNFNHVLQQGTRTCGQISIIDNSKNSNKHLSEEFLQQHPKSLFGIHANSNFLYCHNQFDDGAKEITCNNMFNRPNTCTETQIRQSIISKEMEMHDNTMDTALPPLRFNITDLNESNSPHLSRCSLQQKIEVSFTSQKLKDESRRSPPTSQGASSCITRNNREPNANSDLASLNMESSNYRPLPYEYVPSVQSSLKSEPLTTKHNIYRGGKTNLSPPDLGITTNNDTTLNSLRSPPQRQQQQDQHQEQNHSLGTRDDQQVVNDTNRTTKYSFQQMQKQPPLVEMNPVASGGSFATKQLSTPPTRNNNNNTSTHSMMSQSSCTPIASSNPLYSYNHQQSASLNNTCPPPANSSAHNPPYSNNNLLMVSQPHHNSYRNLPSTISRASTATGSTLRDHDTVIQSSASSLLLLSEQKQPSYIGGGLIANDSARSLEAVAAVPVAQGCTSERIPTTQSSLHYSSIPHSSSSLLGKKQRMTSTITASTNIPQSSLNAPQQPTNPLSNNNSIKPHQTTNIKFHLLDDPNLKQDEHRSNFVRIDEEQIRKVFHLTQRQAAAFLGVSLSTLKRRFYEMRESLGMDKWPTTANGTTTIPATQTSACVVGPTNSSSSNLSNNNATSRNNKGSRKNSLQSDQTLNIPTTPLTNLNDNHSSYHIDPYNNASSRRTSVTSQDEFTYQKIGTPHNGNSSIMNQNNHSSYLPQSTNNLPAVNISLPPIVTSPYSNPTSKPQLPNNDSLDNFLSRYAPKSFDDIAQDSDKCLPVSTTLKRRTNVFGQGHDPILIAKMFSEETTTSNSRKRSYPNISTIENKEFEKDSYSSQLPRHSSFSSQGSMDGSFEPPRKVNKAFPINKRGSTDENAEPKTNNPSNMSFILNEGVKDPTHLDKEEWNTLMEAFKKQ</sequence>
<feature type="compositionally biased region" description="Polar residues" evidence="5">
    <location>
        <begin position="230"/>
        <end position="242"/>
    </location>
</feature>
<feature type="region of interest" description="Disordered" evidence="5">
    <location>
        <begin position="173"/>
        <end position="208"/>
    </location>
</feature>
<feature type="compositionally biased region" description="Low complexity" evidence="5">
    <location>
        <begin position="640"/>
        <end position="656"/>
    </location>
</feature>
<dbReference type="VEuPathDB" id="AmoebaDB:NAEGRDRAFT_58387"/>
<dbReference type="InterPro" id="IPR003035">
    <property type="entry name" value="RWP-RK_dom"/>
</dbReference>
<evidence type="ECO:0000256" key="3">
    <source>
        <dbReference type="ARBA" id="ARBA00023163"/>
    </source>
</evidence>
<evidence type="ECO:0000313" key="7">
    <source>
        <dbReference type="EMBL" id="EFC42930.1"/>
    </source>
</evidence>
<dbReference type="Proteomes" id="UP000006671">
    <property type="component" value="Unassembled WGS sequence"/>
</dbReference>
<dbReference type="GO" id="GO:0003677">
    <property type="term" value="F:DNA binding"/>
    <property type="evidence" value="ECO:0007669"/>
    <property type="project" value="UniProtKB-KW"/>
</dbReference>